<dbReference type="Proteomes" id="UP000291338">
    <property type="component" value="Unassembled WGS sequence"/>
</dbReference>
<sequence length="231" mass="25998">MYHYTLKWLDYRSFGIKTDSYTSIIKLIKSNPNAKFFLISGGVGAFLYTNLCTDLCLDNDFSSMIGSDIIGIMHIILIEAFKREGVRIYPKQAAIKELKELEQNSHYQCFFVEPNLDSLSTDSLAVQASIEVNSVETVFLKEGAPTYHVGFDNPTVITHWSIDDISAKSEEHFKSSNGHYLLDTESCSLIKKFQIKSKIVCPSELKNLKFDAHGIKHLSEAGQQITEVVVS</sequence>
<evidence type="ECO:0000313" key="2">
    <source>
        <dbReference type="Proteomes" id="UP000291338"/>
    </source>
</evidence>
<gene>
    <name evidence="1" type="ORF">C1E23_20965</name>
</gene>
<dbReference type="EMBL" id="PPSX01000160">
    <property type="protein sequence ID" value="RZQ51174.1"/>
    <property type="molecule type" value="Genomic_DNA"/>
</dbReference>
<evidence type="ECO:0000313" key="1">
    <source>
        <dbReference type="EMBL" id="RZQ51174.1"/>
    </source>
</evidence>
<comment type="caution">
    <text evidence="1">The sequence shown here is derived from an EMBL/GenBank/DDBJ whole genome shotgun (WGS) entry which is preliminary data.</text>
</comment>
<organism evidence="1 2">
    <name type="scientific">Pseudoalteromonas phenolica</name>
    <dbReference type="NCBI Taxonomy" id="161398"/>
    <lineage>
        <taxon>Bacteria</taxon>
        <taxon>Pseudomonadati</taxon>
        <taxon>Pseudomonadota</taxon>
        <taxon>Gammaproteobacteria</taxon>
        <taxon>Alteromonadales</taxon>
        <taxon>Pseudoalteromonadaceae</taxon>
        <taxon>Pseudoalteromonas</taxon>
    </lineage>
</organism>
<accession>A0A4Q7IGM2</accession>
<name>A0A4Q7IGM2_9GAMM</name>
<protein>
    <submittedName>
        <fullName evidence="1">Uncharacterized protein</fullName>
    </submittedName>
</protein>
<reference evidence="1 2" key="1">
    <citation type="submission" date="2018-01" db="EMBL/GenBank/DDBJ databases">
        <title>Co-occurrence of chitin degradation, pigmentation and bioactivity in marine Pseudoalteromonas.</title>
        <authorList>
            <person name="Paulsen S."/>
            <person name="Gram L."/>
            <person name="Machado H."/>
        </authorList>
    </citation>
    <scope>NUCLEOTIDE SEQUENCE [LARGE SCALE GENOMIC DNA]</scope>
    <source>
        <strain evidence="1 2">S3898</strain>
    </source>
</reference>
<dbReference type="AlphaFoldDB" id="A0A4Q7IGM2"/>
<proteinExistence type="predicted"/>